<evidence type="ECO:0000256" key="2">
    <source>
        <dbReference type="ARBA" id="ARBA00023082"/>
    </source>
</evidence>
<evidence type="ECO:0000256" key="1">
    <source>
        <dbReference type="ARBA" id="ARBA00023015"/>
    </source>
</evidence>
<dbReference type="GO" id="GO:0006352">
    <property type="term" value="P:DNA-templated transcription initiation"/>
    <property type="evidence" value="ECO:0007669"/>
    <property type="project" value="InterPro"/>
</dbReference>
<proteinExistence type="predicted"/>
<protein>
    <submittedName>
        <fullName evidence="6">DNA-directed RNA polymerase specialized sigma subunit, sigma24 family</fullName>
    </submittedName>
</protein>
<feature type="compositionally biased region" description="Basic and acidic residues" evidence="5">
    <location>
        <begin position="174"/>
        <end position="190"/>
    </location>
</feature>
<evidence type="ECO:0000256" key="5">
    <source>
        <dbReference type="SAM" id="MobiDB-lite"/>
    </source>
</evidence>
<name>A0A1I5ZD96_9PSEU</name>
<dbReference type="InterPro" id="IPR039425">
    <property type="entry name" value="RNA_pol_sigma-70-like"/>
</dbReference>
<evidence type="ECO:0000256" key="3">
    <source>
        <dbReference type="ARBA" id="ARBA00023125"/>
    </source>
</evidence>
<dbReference type="EMBL" id="FOWW01000009">
    <property type="protein sequence ID" value="SFQ54420.1"/>
    <property type="molecule type" value="Genomic_DNA"/>
</dbReference>
<dbReference type="GO" id="GO:0003677">
    <property type="term" value="F:DNA binding"/>
    <property type="evidence" value="ECO:0007669"/>
    <property type="project" value="UniProtKB-KW"/>
</dbReference>
<organism evidence="6 7">
    <name type="scientific">Amycolatopsis arida</name>
    <dbReference type="NCBI Taxonomy" id="587909"/>
    <lineage>
        <taxon>Bacteria</taxon>
        <taxon>Bacillati</taxon>
        <taxon>Actinomycetota</taxon>
        <taxon>Actinomycetes</taxon>
        <taxon>Pseudonocardiales</taxon>
        <taxon>Pseudonocardiaceae</taxon>
        <taxon>Amycolatopsis</taxon>
    </lineage>
</organism>
<keyword evidence="7" id="KW-1185">Reference proteome</keyword>
<dbReference type="Gene3D" id="1.10.1740.10">
    <property type="match status" value="1"/>
</dbReference>
<dbReference type="PANTHER" id="PTHR43133">
    <property type="entry name" value="RNA POLYMERASE ECF-TYPE SIGMA FACTO"/>
    <property type="match status" value="1"/>
</dbReference>
<feature type="region of interest" description="Disordered" evidence="5">
    <location>
        <begin position="165"/>
        <end position="190"/>
    </location>
</feature>
<keyword evidence="1" id="KW-0805">Transcription regulation</keyword>
<dbReference type="GO" id="GO:0000428">
    <property type="term" value="C:DNA-directed RNA polymerase complex"/>
    <property type="evidence" value="ECO:0007669"/>
    <property type="project" value="UniProtKB-KW"/>
</dbReference>
<reference evidence="7" key="1">
    <citation type="submission" date="2016-10" db="EMBL/GenBank/DDBJ databases">
        <authorList>
            <person name="Varghese N."/>
            <person name="Submissions S."/>
        </authorList>
    </citation>
    <scope>NUCLEOTIDE SEQUENCE [LARGE SCALE GENOMIC DNA]</scope>
    <source>
        <strain evidence="7">CGMCC 4.5579</strain>
    </source>
</reference>
<dbReference type="AlphaFoldDB" id="A0A1I5ZD96"/>
<keyword evidence="3" id="KW-0238">DNA-binding</keyword>
<dbReference type="InterPro" id="IPR013325">
    <property type="entry name" value="RNA_pol_sigma_r2"/>
</dbReference>
<dbReference type="PANTHER" id="PTHR43133:SF8">
    <property type="entry name" value="RNA POLYMERASE SIGMA FACTOR HI_1459-RELATED"/>
    <property type="match status" value="1"/>
</dbReference>
<keyword evidence="2" id="KW-0731">Sigma factor</keyword>
<gene>
    <name evidence="6" type="ORF">SAMN05421810_10964</name>
</gene>
<evidence type="ECO:0000313" key="7">
    <source>
        <dbReference type="Proteomes" id="UP000198727"/>
    </source>
</evidence>
<dbReference type="GO" id="GO:0016987">
    <property type="term" value="F:sigma factor activity"/>
    <property type="evidence" value="ECO:0007669"/>
    <property type="project" value="UniProtKB-KW"/>
</dbReference>
<dbReference type="STRING" id="587909.SAMN05421810_10964"/>
<sequence>MTNDSAPPDDAKLLRRIADGDQLALERVFDRHSAATYHTALGCTGDASAAETVTASVFLELWKRPDQCVAETNGGGLSAWLAAMACQRATQADHTPAAATRPKPRPRTSWTVALLRTLPARDRALLESVIFDGDDLAHAAVRQQMSVVEAAIRLTAALRQLSRAFNGPSAPDTARPDGRQVPHHDTIDVR</sequence>
<keyword evidence="4" id="KW-0804">Transcription</keyword>
<dbReference type="SUPFAM" id="SSF88946">
    <property type="entry name" value="Sigma2 domain of RNA polymerase sigma factors"/>
    <property type="match status" value="1"/>
</dbReference>
<evidence type="ECO:0000256" key="4">
    <source>
        <dbReference type="ARBA" id="ARBA00023163"/>
    </source>
</evidence>
<dbReference type="OrthoDB" id="5518337at2"/>
<keyword evidence="6" id="KW-0240">DNA-directed RNA polymerase</keyword>
<dbReference type="RefSeq" id="WP_092534041.1">
    <property type="nucleotide sequence ID" value="NZ_FOWW01000009.1"/>
</dbReference>
<dbReference type="Proteomes" id="UP000198727">
    <property type="component" value="Unassembled WGS sequence"/>
</dbReference>
<accession>A0A1I5ZD96</accession>
<evidence type="ECO:0000313" key="6">
    <source>
        <dbReference type="EMBL" id="SFQ54420.1"/>
    </source>
</evidence>